<reference evidence="1" key="1">
    <citation type="submission" date="2014-11" db="EMBL/GenBank/DDBJ databases">
        <authorList>
            <person name="Amaro Gonzalez C."/>
        </authorList>
    </citation>
    <scope>NUCLEOTIDE SEQUENCE</scope>
</reference>
<sequence length="35" mass="4132">MQCKMLFKSLWIRGSNNGRMKHQQTHNSIPTNTSR</sequence>
<organism evidence="1">
    <name type="scientific">Anguilla anguilla</name>
    <name type="common">European freshwater eel</name>
    <name type="synonym">Muraena anguilla</name>
    <dbReference type="NCBI Taxonomy" id="7936"/>
    <lineage>
        <taxon>Eukaryota</taxon>
        <taxon>Metazoa</taxon>
        <taxon>Chordata</taxon>
        <taxon>Craniata</taxon>
        <taxon>Vertebrata</taxon>
        <taxon>Euteleostomi</taxon>
        <taxon>Actinopterygii</taxon>
        <taxon>Neopterygii</taxon>
        <taxon>Teleostei</taxon>
        <taxon>Anguilliformes</taxon>
        <taxon>Anguillidae</taxon>
        <taxon>Anguilla</taxon>
    </lineage>
</organism>
<accession>A0A0E9UBS0</accession>
<dbReference type="AlphaFoldDB" id="A0A0E9UBS0"/>
<protein>
    <submittedName>
        <fullName evidence="1">Uncharacterized protein</fullName>
    </submittedName>
</protein>
<reference evidence="1" key="2">
    <citation type="journal article" date="2015" name="Fish Shellfish Immunol.">
        <title>Early steps in the European eel (Anguilla anguilla)-Vibrio vulnificus interaction in the gills: Role of the RtxA13 toxin.</title>
        <authorList>
            <person name="Callol A."/>
            <person name="Pajuelo D."/>
            <person name="Ebbesson L."/>
            <person name="Teles M."/>
            <person name="MacKenzie S."/>
            <person name="Amaro C."/>
        </authorList>
    </citation>
    <scope>NUCLEOTIDE SEQUENCE</scope>
</reference>
<dbReference type="EMBL" id="GBXM01046169">
    <property type="protein sequence ID" value="JAH62408.1"/>
    <property type="molecule type" value="Transcribed_RNA"/>
</dbReference>
<evidence type="ECO:0000313" key="1">
    <source>
        <dbReference type="EMBL" id="JAH62408.1"/>
    </source>
</evidence>
<name>A0A0E9UBS0_ANGAN</name>
<proteinExistence type="predicted"/>